<dbReference type="OrthoDB" id="1110367at2"/>
<dbReference type="EMBL" id="WOWP01000013">
    <property type="protein sequence ID" value="MUV02870.1"/>
    <property type="molecule type" value="Genomic_DNA"/>
</dbReference>
<dbReference type="InterPro" id="IPR026444">
    <property type="entry name" value="Secre_tail"/>
</dbReference>
<feature type="domain" description="Secretion system C-terminal sorting" evidence="3">
    <location>
        <begin position="586"/>
        <end position="658"/>
    </location>
</feature>
<accession>A0A6N8HAH6</accession>
<reference evidence="5 6" key="1">
    <citation type="submission" date="2019-12" db="EMBL/GenBank/DDBJ databases">
        <authorList>
            <person name="Sun J.-Q."/>
        </authorList>
    </citation>
    <scope>NUCLEOTIDE SEQUENCE [LARGE SCALE GENOMIC DNA]</scope>
    <source>
        <strain evidence="5 6">JCM 17928</strain>
    </source>
</reference>
<organism evidence="5 6">
    <name type="scientific">Flavobacterium rakeshii</name>
    <dbReference type="NCBI Taxonomy" id="1038845"/>
    <lineage>
        <taxon>Bacteria</taxon>
        <taxon>Pseudomonadati</taxon>
        <taxon>Bacteroidota</taxon>
        <taxon>Flavobacteriia</taxon>
        <taxon>Flavobacteriales</taxon>
        <taxon>Flavobacteriaceae</taxon>
        <taxon>Flavobacterium</taxon>
    </lineage>
</organism>
<keyword evidence="6" id="KW-1185">Reference proteome</keyword>
<keyword evidence="1 2" id="KW-0732">Signal</keyword>
<protein>
    <submittedName>
        <fullName evidence="5">T9SS type A sorting domain-containing protein</fullName>
    </submittedName>
</protein>
<dbReference type="Gene3D" id="2.60.40.3080">
    <property type="match status" value="1"/>
</dbReference>
<dbReference type="SUPFAM" id="SSF49464">
    <property type="entry name" value="Carboxypeptidase regulatory domain-like"/>
    <property type="match status" value="1"/>
</dbReference>
<name>A0A6N8HAH6_9FLAO</name>
<dbReference type="Pfam" id="PF18962">
    <property type="entry name" value="Por_Secre_tail"/>
    <property type="match status" value="1"/>
</dbReference>
<evidence type="ECO:0000259" key="4">
    <source>
        <dbReference type="Pfam" id="PF24595"/>
    </source>
</evidence>
<feature type="signal peptide" evidence="2">
    <location>
        <begin position="1"/>
        <end position="20"/>
    </location>
</feature>
<feature type="domain" description="DUF7619" evidence="4">
    <location>
        <begin position="437"/>
        <end position="569"/>
    </location>
</feature>
<sequence>MKRKLFFLTLLLFIGVNGFTQTVANQPPDIIQCGWEVFNLTQQNDIILAGQSNEDFVINYYLSQDDAELNMNVIANTTQYVAENNYQTIYARVSSNLDESFAVTSFQIIWFSWENIDTNPPSPINACDDDDDGVVILDLTSVIDEVVEDPSPYYITFHYIEMDVVTGDNPIENPEAFSTDQMGDWPEIWIRVENPETGCYVIHSIPFYIEPCTDNLISGILTLDTGENGCESGSTPAAHVMISLTNGDILRYTYTNVDGEYTFYNVPDGVNEIIVMGQGTQTFQTVPVSYTVTTPGVIEDNNFCLTAPDPYNDALVYILPYQLPRPGFPFQCKLLLQNLGNTTLNGAVTLQFDDTIMTYDNSSPMMNLTGNTLDVYYTNLQPFVPQYIEINFTVFTPPTVNAGDILNLVANITVTEGDDNILNNTQINSLEVVNSWDPNDIACREGDYITEEQADDYLHYLIRFQNTGNADAINVRIEDVLDDKLDWGTLQPLSASHDYRVEAENNTVQFIFNDINLPGEEVNEPESHGYIAYRIKPKAGAEIGDIFEATASIYFDFNEAIITNIATTEIQSIMGLEDNVLNQFSLYPNPAKNIVHIAFEDSVANNVSISISDISGKIVLAKTISNDENSFDVSGLTTGMYFVALTTDGKKQIKKLMIE</sequence>
<dbReference type="Proteomes" id="UP000433945">
    <property type="component" value="Unassembled WGS sequence"/>
</dbReference>
<evidence type="ECO:0000313" key="6">
    <source>
        <dbReference type="Proteomes" id="UP000433945"/>
    </source>
</evidence>
<dbReference type="Pfam" id="PF24595">
    <property type="entry name" value="DUF7619"/>
    <property type="match status" value="1"/>
</dbReference>
<proteinExistence type="predicted"/>
<dbReference type="RefSeq" id="WP_157481832.1">
    <property type="nucleotide sequence ID" value="NZ_WOWP01000013.1"/>
</dbReference>
<evidence type="ECO:0000259" key="3">
    <source>
        <dbReference type="Pfam" id="PF18962"/>
    </source>
</evidence>
<dbReference type="AlphaFoldDB" id="A0A6N8HAH6"/>
<comment type="caution">
    <text evidence="5">The sequence shown here is derived from an EMBL/GenBank/DDBJ whole genome shotgun (WGS) entry which is preliminary data.</text>
</comment>
<dbReference type="InterPro" id="IPR008969">
    <property type="entry name" value="CarboxyPept-like_regulatory"/>
</dbReference>
<dbReference type="NCBIfam" id="TIGR04183">
    <property type="entry name" value="Por_Secre_tail"/>
    <property type="match status" value="1"/>
</dbReference>
<evidence type="ECO:0000256" key="2">
    <source>
        <dbReference type="SAM" id="SignalP"/>
    </source>
</evidence>
<feature type="chain" id="PRO_5027062863" evidence="2">
    <location>
        <begin position="21"/>
        <end position="659"/>
    </location>
</feature>
<evidence type="ECO:0000313" key="5">
    <source>
        <dbReference type="EMBL" id="MUV02870.1"/>
    </source>
</evidence>
<gene>
    <name evidence="5" type="ORF">GN157_04035</name>
</gene>
<evidence type="ECO:0000256" key="1">
    <source>
        <dbReference type="ARBA" id="ARBA00022729"/>
    </source>
</evidence>
<dbReference type="InterPro" id="IPR055353">
    <property type="entry name" value="DUF7619"/>
</dbReference>